<proteinExistence type="predicted"/>
<evidence type="ECO:0000313" key="2">
    <source>
        <dbReference type="Proteomes" id="UP000295611"/>
    </source>
</evidence>
<dbReference type="RefSeq" id="WP_133683626.1">
    <property type="nucleotide sequence ID" value="NZ_SNZP01000017.1"/>
</dbReference>
<keyword evidence="2" id="KW-1185">Reference proteome</keyword>
<reference evidence="1 2" key="1">
    <citation type="submission" date="2019-03" db="EMBL/GenBank/DDBJ databases">
        <title>Genomic Encyclopedia of Type Strains, Phase III (KMG-III): the genomes of soil and plant-associated and newly described type strains.</title>
        <authorList>
            <person name="Whitman W."/>
        </authorList>
    </citation>
    <scope>NUCLEOTIDE SEQUENCE [LARGE SCALE GENOMIC DNA]</scope>
    <source>
        <strain evidence="1 2">CECT 8976</strain>
    </source>
</reference>
<organism evidence="1 2">
    <name type="scientific">Paludibacterium purpuratum</name>
    <dbReference type="NCBI Taxonomy" id="1144873"/>
    <lineage>
        <taxon>Bacteria</taxon>
        <taxon>Pseudomonadati</taxon>
        <taxon>Pseudomonadota</taxon>
        <taxon>Betaproteobacteria</taxon>
        <taxon>Neisseriales</taxon>
        <taxon>Chromobacteriaceae</taxon>
        <taxon>Paludibacterium</taxon>
    </lineage>
</organism>
<gene>
    <name evidence="1" type="ORF">DFP86_11724</name>
</gene>
<dbReference type="Proteomes" id="UP000295611">
    <property type="component" value="Unassembled WGS sequence"/>
</dbReference>
<protein>
    <recommendedName>
        <fullName evidence="3">Acetyltransferase (GNAT) family protein</fullName>
    </recommendedName>
</protein>
<sequence>MHLIPASFVPPRTVSLANLDLVVLSPEWAQQDFAALERCADTIRHVFGPDNHWPDADISYEENLADLLRHEREFNEGEAFAYAMLQGERYLGCLHIKPIKSRIDNDARRRLFQAQAFFWLANDEAQPDPGSVLATLRDWLNAEWPFEAVAWPGRVQGWDEWQAMAHAPCMNDGA</sequence>
<dbReference type="OrthoDB" id="1424091at2"/>
<evidence type="ECO:0008006" key="3">
    <source>
        <dbReference type="Google" id="ProtNLM"/>
    </source>
</evidence>
<dbReference type="AlphaFoldDB" id="A0A4R7AZE3"/>
<comment type="caution">
    <text evidence="1">The sequence shown here is derived from an EMBL/GenBank/DDBJ whole genome shotgun (WGS) entry which is preliminary data.</text>
</comment>
<evidence type="ECO:0000313" key="1">
    <source>
        <dbReference type="EMBL" id="TDR72017.1"/>
    </source>
</evidence>
<accession>A0A4R7AZE3</accession>
<dbReference type="EMBL" id="SNZP01000017">
    <property type="protein sequence ID" value="TDR72017.1"/>
    <property type="molecule type" value="Genomic_DNA"/>
</dbReference>
<name>A0A4R7AZE3_9NEIS</name>